<dbReference type="InterPro" id="IPR028159">
    <property type="entry name" value="RPA_interact_C_dom"/>
</dbReference>
<keyword evidence="7" id="KW-1185">Reference proteome</keyword>
<name>A0A9Q0LJJ7_ANAIG</name>
<evidence type="ECO:0000313" key="7">
    <source>
        <dbReference type="Proteomes" id="UP001149090"/>
    </source>
</evidence>
<protein>
    <submittedName>
        <fullName evidence="6">Rpa-interacting protein rpain</fullName>
    </submittedName>
</protein>
<dbReference type="Proteomes" id="UP001149090">
    <property type="component" value="Unassembled WGS sequence"/>
</dbReference>
<evidence type="ECO:0000256" key="4">
    <source>
        <dbReference type="SAM" id="Coils"/>
    </source>
</evidence>
<accession>A0A9Q0LJJ7</accession>
<dbReference type="GO" id="GO:0006606">
    <property type="term" value="P:protein import into nucleus"/>
    <property type="evidence" value="ECO:0007669"/>
    <property type="project" value="TreeGrafter"/>
</dbReference>
<feature type="coiled-coil region" evidence="4">
    <location>
        <begin position="65"/>
        <end position="92"/>
    </location>
</feature>
<dbReference type="EMBL" id="JAPDFW010000070">
    <property type="protein sequence ID" value="KAJ5074601.1"/>
    <property type="molecule type" value="Genomic_DNA"/>
</dbReference>
<keyword evidence="3" id="KW-0862">Zinc</keyword>
<evidence type="ECO:0000256" key="3">
    <source>
        <dbReference type="ARBA" id="ARBA00022833"/>
    </source>
</evidence>
<dbReference type="PANTHER" id="PTHR31742">
    <property type="entry name" value="RPA-INTERACTING PROTEIN RPAIN"/>
    <property type="match status" value="1"/>
</dbReference>
<comment type="caution">
    <text evidence="6">The sequence shown here is derived from an EMBL/GenBank/DDBJ whole genome shotgun (WGS) entry which is preliminary data.</text>
</comment>
<evidence type="ECO:0000256" key="2">
    <source>
        <dbReference type="ARBA" id="ARBA00022771"/>
    </source>
</evidence>
<organism evidence="6 7">
    <name type="scientific">Anaeramoeba ignava</name>
    <name type="common">Anaerobic marine amoeba</name>
    <dbReference type="NCBI Taxonomy" id="1746090"/>
    <lineage>
        <taxon>Eukaryota</taxon>
        <taxon>Metamonada</taxon>
        <taxon>Anaeramoebidae</taxon>
        <taxon>Anaeramoeba</taxon>
    </lineage>
</organism>
<dbReference type="GO" id="GO:0008270">
    <property type="term" value="F:zinc ion binding"/>
    <property type="evidence" value="ECO:0007669"/>
    <property type="project" value="UniProtKB-KW"/>
</dbReference>
<dbReference type="AlphaFoldDB" id="A0A9Q0LJJ7"/>
<proteinExistence type="predicted"/>
<keyword evidence="2" id="KW-0863">Zinc-finger</keyword>
<dbReference type="Pfam" id="PF14768">
    <property type="entry name" value="RPA_interact_C"/>
    <property type="match status" value="1"/>
</dbReference>
<evidence type="ECO:0000256" key="1">
    <source>
        <dbReference type="ARBA" id="ARBA00022723"/>
    </source>
</evidence>
<keyword evidence="1" id="KW-0479">Metal-binding</keyword>
<gene>
    <name evidence="6" type="ORF">M0811_01232</name>
</gene>
<sequence length="191" mass="22485">MLSQECRKQIQNKRKNLINQLRQSVQSQESQNIKSNFLQQIVNDEISRMTESENYEFDISDDEYLELMLHLEESLEKELKEKEDLIKYQQLEEMEKEEIDAAVTFWIESPVICPSCKQGYLNEENLSFNCQNCSFYIKNSTGISLSDFQKSLENMIQTHRSTNCSAELQFNGNENLRVYCQECGLDETINF</sequence>
<feature type="domain" description="RPA-interacting protein C-terminal" evidence="5">
    <location>
        <begin position="112"/>
        <end position="185"/>
    </location>
</feature>
<dbReference type="PANTHER" id="PTHR31742:SF1">
    <property type="entry name" value="RPA-INTERACTING PROTEIN"/>
    <property type="match status" value="1"/>
</dbReference>
<dbReference type="InterPro" id="IPR028156">
    <property type="entry name" value="RIP"/>
</dbReference>
<evidence type="ECO:0000313" key="6">
    <source>
        <dbReference type="EMBL" id="KAJ5074601.1"/>
    </source>
</evidence>
<evidence type="ECO:0000259" key="5">
    <source>
        <dbReference type="Pfam" id="PF14768"/>
    </source>
</evidence>
<keyword evidence="4" id="KW-0175">Coiled coil</keyword>
<reference evidence="6" key="1">
    <citation type="submission" date="2022-10" db="EMBL/GenBank/DDBJ databases">
        <title>Novel sulphate-reducing endosymbionts in the free-living metamonad Anaeramoeba.</title>
        <authorList>
            <person name="Jerlstrom-Hultqvist J."/>
            <person name="Cepicka I."/>
            <person name="Gallot-Lavallee L."/>
            <person name="Salas-Leiva D."/>
            <person name="Curtis B.A."/>
            <person name="Zahonova K."/>
            <person name="Pipaliya S."/>
            <person name="Dacks J."/>
            <person name="Roger A.J."/>
        </authorList>
    </citation>
    <scope>NUCLEOTIDE SEQUENCE</scope>
    <source>
        <strain evidence="6">BMAN</strain>
    </source>
</reference>
<dbReference type="GO" id="GO:0005634">
    <property type="term" value="C:nucleus"/>
    <property type="evidence" value="ECO:0007669"/>
    <property type="project" value="TreeGrafter"/>
</dbReference>